<dbReference type="AlphaFoldDB" id="A0A0U2U2G1"/>
<proteinExistence type="predicted"/>
<dbReference type="Proteomes" id="UP000061660">
    <property type="component" value="Chromosome"/>
</dbReference>
<dbReference type="EMBL" id="CP013652">
    <property type="protein sequence ID" value="ALS20504.1"/>
    <property type="molecule type" value="Genomic_DNA"/>
</dbReference>
<dbReference type="SUPFAM" id="SSF81901">
    <property type="entry name" value="HCP-like"/>
    <property type="match status" value="1"/>
</dbReference>
<gene>
    <name evidence="1" type="ORF">IJ22_01120</name>
</gene>
<dbReference type="STRING" id="162209.IJ22_01120"/>
<organism evidence="1 2">
    <name type="scientific">Paenibacillus naphthalenovorans</name>
    <dbReference type="NCBI Taxonomy" id="162209"/>
    <lineage>
        <taxon>Bacteria</taxon>
        <taxon>Bacillati</taxon>
        <taxon>Bacillota</taxon>
        <taxon>Bacilli</taxon>
        <taxon>Bacillales</taxon>
        <taxon>Paenibacillaceae</taxon>
        <taxon>Paenibacillus</taxon>
    </lineage>
</organism>
<evidence type="ECO:0000313" key="2">
    <source>
        <dbReference type="Proteomes" id="UP000061660"/>
    </source>
</evidence>
<sequence length="233" mass="26951">MVEPLFQVKVACPHCETHFHTSRVRPSFKKAAGTDTDFGVRYKGINPNFYVVRICPQCGFASTENSKDRLSPAQKKAFQEKVAAQWSYKDYGGVRTWSEALYSFKLALLCAQTVGEQGRVTAGLLHHIVWLYREKGDEEQEKRFLQYALAEYTRAFETEAGEMNNARLMYLLGELNRRLKNYQEAVKWFGRVINDKSIMDAAMIHACREQWAVTRENMLADQVEFDIEEVQEK</sequence>
<evidence type="ECO:0000313" key="1">
    <source>
        <dbReference type="EMBL" id="ALS20504.1"/>
    </source>
</evidence>
<name>A0A0U2U2G1_9BACL</name>
<dbReference type="PATRIC" id="fig|162209.4.peg.111"/>
<dbReference type="Pfam" id="PF09986">
    <property type="entry name" value="DUF2225"/>
    <property type="match status" value="1"/>
</dbReference>
<dbReference type="KEGG" id="pnp:IJ22_01120"/>
<dbReference type="OrthoDB" id="9780343at2"/>
<keyword evidence="2" id="KW-1185">Reference proteome</keyword>
<reference evidence="2" key="1">
    <citation type="submission" date="2015-12" db="EMBL/GenBank/DDBJ databases">
        <title>Complete genome sequences of two moderately thermophilic Paenibacillus species.</title>
        <authorList>
            <person name="Butler R.III."/>
            <person name="Wang J."/>
            <person name="Stark B.C."/>
            <person name="Pombert J.-F."/>
        </authorList>
    </citation>
    <scope>NUCLEOTIDE SEQUENCE [LARGE SCALE GENOMIC DNA]</scope>
    <source>
        <strain evidence="2">32O-Y</strain>
    </source>
</reference>
<dbReference type="Gene3D" id="1.25.40.10">
    <property type="entry name" value="Tetratricopeptide repeat domain"/>
    <property type="match status" value="1"/>
</dbReference>
<protein>
    <submittedName>
        <fullName evidence="1">Uncharacterized protein</fullName>
    </submittedName>
</protein>
<accession>A0A0U2U2G1</accession>
<dbReference type="RefSeq" id="WP_062406425.1">
    <property type="nucleotide sequence ID" value="NZ_BJCS01000008.1"/>
</dbReference>
<reference evidence="1 2" key="2">
    <citation type="journal article" date="2016" name="Genome Announc.">
        <title>Complete Genome Sequences of Two Interactive Moderate Thermophiles, Paenibacillus napthalenovorans 32O-Y and Paenibacillus sp. 32O-W.</title>
        <authorList>
            <person name="Butler R.R.III."/>
            <person name="Wang J."/>
            <person name="Stark B.C."/>
            <person name="Pombert J.F."/>
        </authorList>
    </citation>
    <scope>NUCLEOTIDE SEQUENCE [LARGE SCALE GENOMIC DNA]</scope>
    <source>
        <strain evidence="1 2">32O-Y</strain>
    </source>
</reference>
<dbReference type="InterPro" id="IPR011990">
    <property type="entry name" value="TPR-like_helical_dom_sf"/>
</dbReference>
<dbReference type="InterPro" id="IPR018708">
    <property type="entry name" value="DUF2225"/>
</dbReference>